<feature type="domain" description="Disintegrin" evidence="8">
    <location>
        <begin position="555"/>
        <end position="643"/>
    </location>
</feature>
<dbReference type="PANTHER" id="PTHR11905:SF159">
    <property type="entry name" value="ADAM METALLOPROTEASE"/>
    <property type="match status" value="1"/>
</dbReference>
<dbReference type="SMART" id="SM00050">
    <property type="entry name" value="DISIN"/>
    <property type="match status" value="1"/>
</dbReference>
<comment type="caution">
    <text evidence="4">Lacks conserved residue(s) required for the propagation of feature annotation.</text>
</comment>
<keyword evidence="11" id="KW-1185">Reference proteome</keyword>
<dbReference type="Pfam" id="PF13688">
    <property type="entry name" value="Reprolysin_5"/>
    <property type="match status" value="1"/>
</dbReference>
<accession>A0A0C2X7I9</accession>
<name>A0A0C2X7I9_SERVB</name>
<feature type="active site" evidence="4">
    <location>
        <position position="475"/>
    </location>
</feature>
<evidence type="ECO:0000256" key="2">
    <source>
        <dbReference type="ARBA" id="ARBA00056552"/>
    </source>
</evidence>
<dbReference type="PROSITE" id="PS50214">
    <property type="entry name" value="DISINTEGRIN_2"/>
    <property type="match status" value="1"/>
</dbReference>
<dbReference type="Gene3D" id="4.10.70.10">
    <property type="entry name" value="Disintegrin domain"/>
    <property type="match status" value="1"/>
</dbReference>
<evidence type="ECO:0000259" key="9">
    <source>
        <dbReference type="PROSITE" id="PS50215"/>
    </source>
</evidence>
<reference evidence="10 11" key="1">
    <citation type="submission" date="2014-04" db="EMBL/GenBank/DDBJ databases">
        <authorList>
            <consortium name="DOE Joint Genome Institute"/>
            <person name="Kuo A."/>
            <person name="Zuccaro A."/>
            <person name="Kohler A."/>
            <person name="Nagy L.G."/>
            <person name="Floudas D."/>
            <person name="Copeland A."/>
            <person name="Barry K.W."/>
            <person name="Cichocki N."/>
            <person name="Veneault-Fourrey C."/>
            <person name="LaButti K."/>
            <person name="Lindquist E.A."/>
            <person name="Lipzen A."/>
            <person name="Lundell T."/>
            <person name="Morin E."/>
            <person name="Murat C."/>
            <person name="Sun H."/>
            <person name="Tunlid A."/>
            <person name="Henrissat B."/>
            <person name="Grigoriev I.V."/>
            <person name="Hibbett D.S."/>
            <person name="Martin F."/>
            <person name="Nordberg H.P."/>
            <person name="Cantor M.N."/>
            <person name="Hua S.X."/>
        </authorList>
    </citation>
    <scope>NUCLEOTIDE SEQUENCE [LARGE SCALE GENOMIC DNA]</scope>
    <source>
        <strain evidence="10 11">MAFF 305830</strain>
    </source>
</reference>
<dbReference type="PROSITE" id="PS50215">
    <property type="entry name" value="ADAM_MEPRO"/>
    <property type="match status" value="1"/>
</dbReference>
<keyword evidence="1" id="KW-1015">Disulfide bond</keyword>
<dbReference type="FunFam" id="4.10.70.10:FF:000003">
    <property type="entry name" value="Disintegrin and metalloproteinase domain-containing protein 17"/>
    <property type="match status" value="1"/>
</dbReference>
<dbReference type="InterPro" id="IPR001590">
    <property type="entry name" value="Peptidase_M12B"/>
</dbReference>
<dbReference type="PANTHER" id="PTHR11905">
    <property type="entry name" value="ADAM A DISINTEGRIN AND METALLOPROTEASE DOMAIN"/>
    <property type="match status" value="1"/>
</dbReference>
<dbReference type="SUPFAM" id="SSF55486">
    <property type="entry name" value="Metalloproteases ('zincins'), catalytic domain"/>
    <property type="match status" value="1"/>
</dbReference>
<evidence type="ECO:0000256" key="3">
    <source>
        <dbReference type="ARBA" id="ARBA00074021"/>
    </source>
</evidence>
<dbReference type="AlphaFoldDB" id="A0A0C2X7I9"/>
<evidence type="ECO:0000256" key="4">
    <source>
        <dbReference type="PROSITE-ProRule" id="PRU00276"/>
    </source>
</evidence>
<feature type="compositionally biased region" description="Basic and acidic residues" evidence="5">
    <location>
        <begin position="882"/>
        <end position="894"/>
    </location>
</feature>
<feature type="compositionally biased region" description="Basic and acidic residues" evidence="5">
    <location>
        <begin position="831"/>
        <end position="851"/>
    </location>
</feature>
<evidence type="ECO:0000256" key="7">
    <source>
        <dbReference type="SAM" id="SignalP"/>
    </source>
</evidence>
<comment type="function">
    <text evidence="2">Probable zinc protease.</text>
</comment>
<dbReference type="GO" id="GO:0004222">
    <property type="term" value="F:metalloendopeptidase activity"/>
    <property type="evidence" value="ECO:0007669"/>
    <property type="project" value="InterPro"/>
</dbReference>
<sequence length="900" mass="96459">MVSPLSLVILISTLLLQLHLTYGSSLRPPPLKRLAHPNRVSLQVLPRSTLLESRSSLDDSWPADSRRVRHTDSLRITVHAYSDIFHLHVQPNDDLIHPAASVKYYATKGQSSVLNKVVPLLRESYLLFGGEVINDDSTAEKLKEDIAGGIRRPHHSPHSAGHRGWARIMVLDGGDPMNDRPPVFEGAFSVDGVVHHVLTAENYRRTKYAEDPEPIEDSEMVIFRDSDIMSHLEAEVARTGRPVDEALVRKPQTCAHDRLGYNVQKSNPVLQYGASIDPNRRTNWLDPLGVISPDDSSAYNHSLGKRQGDIGGGGNSSSKYIYMGVVSDCTYTLNNGGNTNATQNILRNFNTVSLLYKATFNISLGIVELQISDQSCPANDTNNPWNVACGSLSLNERLSRFSAWRGAKFSALSDQSSDPTGLWHLMSGCPSGTEVGVAWLGTVCQQRATGNSPSVVSGTGVSTSGRTEWQVVAHEIGHNLGAICTDGCSLSDNCCPRSSSQCSSSNQFLMNPTSSSSEQVFSPCTIGNICSMMRGSGVDTSCINPPDLNQRTFSLQMCGNGIVEAGEECDPGAGADSACCDPATCKFRDNAVCDPMSSSCCSSTCQFAPAGQVCRPAKDAQCDIAETCTGRSGECPADQTSPNGQSCGSGGLACAMGTCTSISQQCRTVGASLNLTTACPSTSSGTCQISCQDPRNPSQCVVLNSQLIDGSPCGYGGTCLTGNCQAGTFLQTAVAWYTQNLQISIPVTVVVGIVVLVILVWIFKALRSCCTRKKDKKVATRATSQIPPTAPVQRLQSWPPGVPPGVAAGPFNVPPQRVRRNGSGGSGSAPEDSRRPSNSSDRQRPSRENNRTRPNYPLQPSYARDTTWQGNGAGNGAGNRNLMDEREGWVDERVYNGPRG</sequence>
<evidence type="ECO:0000313" key="10">
    <source>
        <dbReference type="EMBL" id="KIM34018.1"/>
    </source>
</evidence>
<feature type="region of interest" description="Disordered" evidence="5">
    <location>
        <begin position="777"/>
        <end position="900"/>
    </location>
</feature>
<dbReference type="InterPro" id="IPR036436">
    <property type="entry name" value="Disintegrin_dom_sf"/>
</dbReference>
<feature type="domain" description="Peptidase M12B" evidence="9">
    <location>
        <begin position="319"/>
        <end position="545"/>
    </location>
</feature>
<organism evidence="10 11">
    <name type="scientific">Serendipita vermifera MAFF 305830</name>
    <dbReference type="NCBI Taxonomy" id="933852"/>
    <lineage>
        <taxon>Eukaryota</taxon>
        <taxon>Fungi</taxon>
        <taxon>Dikarya</taxon>
        <taxon>Basidiomycota</taxon>
        <taxon>Agaricomycotina</taxon>
        <taxon>Agaricomycetes</taxon>
        <taxon>Sebacinales</taxon>
        <taxon>Serendipitaceae</taxon>
        <taxon>Serendipita</taxon>
    </lineage>
</organism>
<dbReference type="Gene3D" id="3.40.390.10">
    <property type="entry name" value="Collagenase (Catalytic Domain)"/>
    <property type="match status" value="1"/>
</dbReference>
<keyword evidence="6" id="KW-1133">Transmembrane helix</keyword>
<keyword evidence="7" id="KW-0732">Signal</keyword>
<feature type="chain" id="PRO_5002174068" description="Disintegrin and metalloproteinase domain-containing protein B" evidence="7">
    <location>
        <begin position="24"/>
        <end position="900"/>
    </location>
</feature>
<dbReference type="InterPro" id="IPR001762">
    <property type="entry name" value="Disintegrin_dom"/>
</dbReference>
<gene>
    <name evidence="10" type="ORF">M408DRAFT_303040</name>
</gene>
<keyword evidence="6" id="KW-0472">Membrane</keyword>
<evidence type="ECO:0000256" key="1">
    <source>
        <dbReference type="ARBA" id="ARBA00023157"/>
    </source>
</evidence>
<feature type="signal peptide" evidence="7">
    <location>
        <begin position="1"/>
        <end position="23"/>
    </location>
</feature>
<dbReference type="EMBL" id="KN824277">
    <property type="protein sequence ID" value="KIM34018.1"/>
    <property type="molecule type" value="Genomic_DNA"/>
</dbReference>
<protein>
    <recommendedName>
        <fullName evidence="3">Disintegrin and metalloproteinase domain-containing protein B</fullName>
    </recommendedName>
</protein>
<evidence type="ECO:0000256" key="6">
    <source>
        <dbReference type="SAM" id="Phobius"/>
    </source>
</evidence>
<dbReference type="InterPro" id="IPR024079">
    <property type="entry name" value="MetalloPept_cat_dom_sf"/>
</dbReference>
<evidence type="ECO:0000259" key="8">
    <source>
        <dbReference type="PROSITE" id="PS50214"/>
    </source>
</evidence>
<keyword evidence="6" id="KW-0812">Transmembrane</keyword>
<proteinExistence type="predicted"/>
<dbReference type="HOGENOM" id="CLU_012383_2_0_1"/>
<reference evidence="11" key="2">
    <citation type="submission" date="2015-01" db="EMBL/GenBank/DDBJ databases">
        <title>Evolutionary Origins and Diversification of the Mycorrhizal Mutualists.</title>
        <authorList>
            <consortium name="DOE Joint Genome Institute"/>
            <consortium name="Mycorrhizal Genomics Consortium"/>
            <person name="Kohler A."/>
            <person name="Kuo A."/>
            <person name="Nagy L.G."/>
            <person name="Floudas D."/>
            <person name="Copeland A."/>
            <person name="Barry K.W."/>
            <person name="Cichocki N."/>
            <person name="Veneault-Fourrey C."/>
            <person name="LaButti K."/>
            <person name="Lindquist E.A."/>
            <person name="Lipzen A."/>
            <person name="Lundell T."/>
            <person name="Morin E."/>
            <person name="Murat C."/>
            <person name="Riley R."/>
            <person name="Ohm R."/>
            <person name="Sun H."/>
            <person name="Tunlid A."/>
            <person name="Henrissat B."/>
            <person name="Grigoriev I.V."/>
            <person name="Hibbett D.S."/>
            <person name="Martin F."/>
        </authorList>
    </citation>
    <scope>NUCLEOTIDE SEQUENCE [LARGE SCALE GENOMIC DNA]</scope>
    <source>
        <strain evidence="11">MAFF 305830</strain>
    </source>
</reference>
<dbReference type="OrthoDB" id="5951731at2759"/>
<dbReference type="Pfam" id="PF00200">
    <property type="entry name" value="Disintegrin"/>
    <property type="match status" value="1"/>
</dbReference>
<evidence type="ECO:0000256" key="5">
    <source>
        <dbReference type="SAM" id="MobiDB-lite"/>
    </source>
</evidence>
<evidence type="ECO:0000313" key="11">
    <source>
        <dbReference type="Proteomes" id="UP000054097"/>
    </source>
</evidence>
<dbReference type="Proteomes" id="UP000054097">
    <property type="component" value="Unassembled WGS sequence"/>
</dbReference>
<dbReference type="GO" id="GO:0006508">
    <property type="term" value="P:proteolysis"/>
    <property type="evidence" value="ECO:0007669"/>
    <property type="project" value="InterPro"/>
</dbReference>
<feature type="compositionally biased region" description="Low complexity" evidence="5">
    <location>
        <begin position="804"/>
        <end position="815"/>
    </location>
</feature>
<dbReference type="SUPFAM" id="SSF57552">
    <property type="entry name" value="Blood coagulation inhibitor (disintegrin)"/>
    <property type="match status" value="1"/>
</dbReference>
<feature type="transmembrane region" description="Helical" evidence="6">
    <location>
        <begin position="743"/>
        <end position="763"/>
    </location>
</feature>
<dbReference type="STRING" id="933852.A0A0C2X7I9"/>